<evidence type="ECO:0000313" key="3">
    <source>
        <dbReference type="Proteomes" id="UP000197068"/>
    </source>
</evidence>
<feature type="signal peptide" evidence="1">
    <location>
        <begin position="1"/>
        <end position="18"/>
    </location>
</feature>
<dbReference type="PROSITE" id="PS51257">
    <property type="entry name" value="PROKAR_LIPOPROTEIN"/>
    <property type="match status" value="1"/>
</dbReference>
<protein>
    <recommendedName>
        <fullName evidence="4">Lipoprotein</fullName>
    </recommendedName>
</protein>
<evidence type="ECO:0000256" key="1">
    <source>
        <dbReference type="SAM" id="SignalP"/>
    </source>
</evidence>
<dbReference type="RefSeq" id="WP_057180983.1">
    <property type="nucleotide sequence ID" value="NZ_BDQM01000014.1"/>
</dbReference>
<accession>A0ABQ0MVR0</accession>
<reference evidence="2 3" key="1">
    <citation type="submission" date="2017-06" db="EMBL/GenBank/DDBJ databases">
        <title>Whole Genome Sequences of Colwellia marinimaniae MTCD1.</title>
        <authorList>
            <person name="Kusumoto H."/>
            <person name="Inoue M."/>
            <person name="Tanikawa K."/>
            <person name="Maeji H."/>
            <person name="Cameron J.H."/>
            <person name="Bartlett D.H."/>
        </authorList>
    </citation>
    <scope>NUCLEOTIDE SEQUENCE [LARGE SCALE GENOMIC DNA]</scope>
    <source>
        <strain evidence="2 3">MTCD1</strain>
    </source>
</reference>
<dbReference type="EMBL" id="BDQM01000014">
    <property type="protein sequence ID" value="GAW96450.1"/>
    <property type="molecule type" value="Genomic_DNA"/>
</dbReference>
<organism evidence="2 3">
    <name type="scientific">Colwellia marinimaniae</name>
    <dbReference type="NCBI Taxonomy" id="1513592"/>
    <lineage>
        <taxon>Bacteria</taxon>
        <taxon>Pseudomonadati</taxon>
        <taxon>Pseudomonadota</taxon>
        <taxon>Gammaproteobacteria</taxon>
        <taxon>Alteromonadales</taxon>
        <taxon>Colwelliaceae</taxon>
        <taxon>Colwellia</taxon>
    </lineage>
</organism>
<feature type="chain" id="PRO_5046695553" description="Lipoprotein" evidence="1">
    <location>
        <begin position="19"/>
        <end position="110"/>
    </location>
</feature>
<gene>
    <name evidence="2" type="ORF">MTCD1_02064</name>
</gene>
<proteinExistence type="predicted"/>
<keyword evidence="3" id="KW-1185">Reference proteome</keyword>
<evidence type="ECO:0000313" key="2">
    <source>
        <dbReference type="EMBL" id="GAW96450.1"/>
    </source>
</evidence>
<name>A0ABQ0MVR0_9GAMM</name>
<sequence length="110" mass="12413">MPRSILFIILYFSISACVFVPTTSETQNYYNKCEMLTKKLTLKPKVRKEYSLCSGKEFLDDPIVCMVFNGVIATATIVVSGSIVVIGNTVHWLEYKSGCKPKHKKINKDT</sequence>
<dbReference type="Proteomes" id="UP000197068">
    <property type="component" value="Unassembled WGS sequence"/>
</dbReference>
<evidence type="ECO:0008006" key="4">
    <source>
        <dbReference type="Google" id="ProtNLM"/>
    </source>
</evidence>
<keyword evidence="1" id="KW-0732">Signal</keyword>
<comment type="caution">
    <text evidence="2">The sequence shown here is derived from an EMBL/GenBank/DDBJ whole genome shotgun (WGS) entry which is preliminary data.</text>
</comment>